<dbReference type="InterPro" id="IPR010869">
    <property type="entry name" value="DUF1501"/>
</dbReference>
<dbReference type="KEGG" id="hbs:IPV69_10650"/>
<dbReference type="PANTHER" id="PTHR43737">
    <property type="entry name" value="BLL7424 PROTEIN"/>
    <property type="match status" value="1"/>
</dbReference>
<dbReference type="AlphaFoldDB" id="A0A7M2X1Y9"/>
<reference evidence="2 3" key="1">
    <citation type="submission" date="2020-10" db="EMBL/GenBank/DDBJ databases">
        <title>Wide distribution of Phycisphaera-like planctomycetes from WD2101 soil group in peatlands and genome analysis of the first cultivated representative.</title>
        <authorList>
            <person name="Dedysh S.N."/>
            <person name="Beletsky A.V."/>
            <person name="Ivanova A."/>
            <person name="Kulichevskaya I.S."/>
            <person name="Suzina N.E."/>
            <person name="Philippov D.A."/>
            <person name="Rakitin A.L."/>
            <person name="Mardanov A.V."/>
            <person name="Ravin N.V."/>
        </authorList>
    </citation>
    <scope>NUCLEOTIDE SEQUENCE [LARGE SCALE GENOMIC DNA]</scope>
    <source>
        <strain evidence="2 3">M1803</strain>
    </source>
</reference>
<sequence length="485" mass="52721">MSTSRRDFLRNSGLAVMAGGAVLSTEQWLAGADLENDFKKKFQSGSVPTPAAPSASGSEDSASVIKDKRLEVPTLVTIFLRGGADALNAIVPYADDHYYKVRPRIAIPVRAKRGEPVIKLSKGIGMSDIFGLNPGMSAFAKLMEEGKATAFMNIGSPNGSRSHFSAQDNMERGTTGDARVSSGWLNRYLMATRKQTDAPLRGLCAMNLLPRSLRGEYPVLAGQNRTENMELFEDLYAPSNLINQTARDSANMEKGTRLDDLPTGEMKRRQLTSDWARDVISDSGTNAVVRIKALEAAMAQPSTGNYPNGGLGNQLRTIAKVIKANVGLEVAQADYGGWDHHADLGESDGKHARMLKHVSDSIAAFLEDLGTRSEKVMVMVMSEFGRTVHENGSNGADHGRGGMMLVAGGPIKAGKFYGTYKGVADMVGDYQPVYTDFRAVYAEAVFKMFGYDPFNPQALVKMFPEYKPKPTDYLDYLNVMKAVKA</sequence>
<evidence type="ECO:0000256" key="1">
    <source>
        <dbReference type="SAM" id="MobiDB-lite"/>
    </source>
</evidence>
<evidence type="ECO:0000313" key="3">
    <source>
        <dbReference type="Proteomes" id="UP000593765"/>
    </source>
</evidence>
<dbReference type="InterPro" id="IPR006311">
    <property type="entry name" value="TAT_signal"/>
</dbReference>
<keyword evidence="3" id="KW-1185">Reference proteome</keyword>
<name>A0A7M2X1Y9_9BACT</name>
<feature type="region of interest" description="Disordered" evidence="1">
    <location>
        <begin position="43"/>
        <end position="62"/>
    </location>
</feature>
<dbReference type="EMBL" id="CP063458">
    <property type="protein sequence ID" value="QOV91777.1"/>
    <property type="molecule type" value="Genomic_DNA"/>
</dbReference>
<gene>
    <name evidence="2" type="ORF">IPV69_10650</name>
</gene>
<dbReference type="PROSITE" id="PS51318">
    <property type="entry name" value="TAT"/>
    <property type="match status" value="1"/>
</dbReference>
<dbReference type="Proteomes" id="UP000593765">
    <property type="component" value="Chromosome"/>
</dbReference>
<dbReference type="NCBIfam" id="TIGR01409">
    <property type="entry name" value="TAT_signal_seq"/>
    <property type="match status" value="1"/>
</dbReference>
<dbReference type="InterPro" id="IPR019546">
    <property type="entry name" value="TAT_signal_bac_arc"/>
</dbReference>
<dbReference type="Pfam" id="PF07394">
    <property type="entry name" value="DUF1501"/>
    <property type="match status" value="1"/>
</dbReference>
<dbReference type="RefSeq" id="WP_206295091.1">
    <property type="nucleotide sequence ID" value="NZ_CP063458.1"/>
</dbReference>
<evidence type="ECO:0000313" key="2">
    <source>
        <dbReference type="EMBL" id="QOV91777.1"/>
    </source>
</evidence>
<dbReference type="PANTHER" id="PTHR43737:SF1">
    <property type="entry name" value="DUF1501 DOMAIN-CONTAINING PROTEIN"/>
    <property type="match status" value="1"/>
</dbReference>
<protein>
    <submittedName>
        <fullName evidence="2">DUF1501 domain-containing protein</fullName>
    </submittedName>
</protein>
<organism evidence="2 3">
    <name type="scientific">Humisphaera borealis</name>
    <dbReference type="NCBI Taxonomy" id="2807512"/>
    <lineage>
        <taxon>Bacteria</taxon>
        <taxon>Pseudomonadati</taxon>
        <taxon>Planctomycetota</taxon>
        <taxon>Phycisphaerae</taxon>
        <taxon>Tepidisphaerales</taxon>
        <taxon>Tepidisphaeraceae</taxon>
        <taxon>Humisphaera</taxon>
    </lineage>
</organism>
<proteinExistence type="predicted"/>
<accession>A0A7M2X1Y9</accession>